<evidence type="ECO:0000313" key="15">
    <source>
        <dbReference type="Proteomes" id="UP000824755"/>
    </source>
</evidence>
<reference evidence="14 15" key="1">
    <citation type="submission" date="2021-08" db="EMBL/GenBank/DDBJ databases">
        <title>Lysobacter sp. strain CJ11 Genome sequencing and assembly.</title>
        <authorList>
            <person name="Kim I."/>
        </authorList>
    </citation>
    <scope>NUCLEOTIDE SEQUENCE [LARGE SCALE GENOMIC DNA]</scope>
    <source>
        <strain evidence="14 15">CJ11</strain>
    </source>
</reference>
<name>A0ABX8WMR3_9GAMM</name>
<evidence type="ECO:0000256" key="12">
    <source>
        <dbReference type="SAM" id="SignalP"/>
    </source>
</evidence>
<evidence type="ECO:0000313" key="14">
    <source>
        <dbReference type="EMBL" id="QYR52412.1"/>
    </source>
</evidence>
<dbReference type="RefSeq" id="WP_220379198.1">
    <property type="nucleotide sequence ID" value="NZ_CP080544.1"/>
</dbReference>
<dbReference type="Pfam" id="PF01433">
    <property type="entry name" value="Peptidase_M1"/>
    <property type="match status" value="1"/>
</dbReference>
<feature type="domain" description="Peptidase M1 membrane alanine aminopeptidase" evidence="13">
    <location>
        <begin position="308"/>
        <end position="427"/>
    </location>
</feature>
<evidence type="ECO:0000259" key="13">
    <source>
        <dbReference type="Pfam" id="PF01433"/>
    </source>
</evidence>
<evidence type="ECO:0000256" key="4">
    <source>
        <dbReference type="ARBA" id="ARBA00012564"/>
    </source>
</evidence>
<organism evidence="14 15">
    <name type="scientific">Lysobacter soyae</name>
    <dbReference type="NCBI Taxonomy" id="2764185"/>
    <lineage>
        <taxon>Bacteria</taxon>
        <taxon>Pseudomonadati</taxon>
        <taxon>Pseudomonadota</taxon>
        <taxon>Gammaproteobacteria</taxon>
        <taxon>Lysobacterales</taxon>
        <taxon>Lysobacteraceae</taxon>
        <taxon>Lysobacter</taxon>
    </lineage>
</organism>
<evidence type="ECO:0000256" key="2">
    <source>
        <dbReference type="ARBA" id="ARBA00001947"/>
    </source>
</evidence>
<dbReference type="EMBL" id="CP080544">
    <property type="protein sequence ID" value="QYR52412.1"/>
    <property type="molecule type" value="Genomic_DNA"/>
</dbReference>
<protein>
    <recommendedName>
        <fullName evidence="5">Aminopeptidase N</fullName>
        <ecNumber evidence="4">3.4.11.2</ecNumber>
    </recommendedName>
</protein>
<dbReference type="InterPro" id="IPR001930">
    <property type="entry name" value="Peptidase_M1"/>
</dbReference>
<comment type="catalytic activity">
    <reaction evidence="1">
        <text>Release of an N-terminal amino acid, Xaa-|-Yaa- from a peptide, amide or arylamide. Xaa is preferably Ala, but may be most amino acids including Pro (slow action). When a terminal hydrophobic residue is followed by a prolyl residue, the two may be released as an intact Xaa-Pro dipeptide.</text>
        <dbReference type="EC" id="3.4.11.2"/>
    </reaction>
</comment>
<dbReference type="PRINTS" id="PR00756">
    <property type="entry name" value="ALADIPTASE"/>
</dbReference>
<evidence type="ECO:0000256" key="3">
    <source>
        <dbReference type="ARBA" id="ARBA00010136"/>
    </source>
</evidence>
<dbReference type="Gene3D" id="2.60.40.1730">
    <property type="entry name" value="tricorn interacting facor f3 domain"/>
    <property type="match status" value="1"/>
</dbReference>
<dbReference type="SUPFAM" id="SSF63737">
    <property type="entry name" value="Leukotriene A4 hydrolase N-terminal domain"/>
    <property type="match status" value="1"/>
</dbReference>
<keyword evidence="15" id="KW-1185">Reference proteome</keyword>
<evidence type="ECO:0000256" key="6">
    <source>
        <dbReference type="ARBA" id="ARBA00022438"/>
    </source>
</evidence>
<feature type="chain" id="PRO_5046013108" description="Aminopeptidase N" evidence="12">
    <location>
        <begin position="20"/>
        <end position="563"/>
    </location>
</feature>
<dbReference type="Gene3D" id="1.10.390.10">
    <property type="entry name" value="Neutral Protease Domain 2"/>
    <property type="match status" value="1"/>
</dbReference>
<evidence type="ECO:0000256" key="7">
    <source>
        <dbReference type="ARBA" id="ARBA00022670"/>
    </source>
</evidence>
<dbReference type="EC" id="3.4.11.2" evidence="4"/>
<feature type="signal peptide" evidence="12">
    <location>
        <begin position="1"/>
        <end position="19"/>
    </location>
</feature>
<sequence length="563" mass="62855">MRKHVWAILLAGASAPAFAGDYTATSGLGMTPEQRAVSFDLAELSFKVDPAKQTLAGDARLTFTPTRAITQFAVELDPRYKLSSLSVDGKQLAKSDYRWSEGRLHFPVAAAAQKAFTVELVYAGSPQVAKRAPWDGGIVWTKTPSGQPWIATAVEGEGCDLLWPCIDHPIGKPKQVIQHISVPTGLVAASNGVFLGESSKDGWTTFDWKATEPTIYAIALNIAPYDTLKSSYKSRFGNTLPVVFYFLKGNERKAEGLFQELPLFLDFFEEVVGPYPWPNDKVGVVETPHLGMEHQTINAYGNGYKKDIHGYDWLMNHEFAHEWFGNQLTNADWDDMWLHEGFAMYMQPLYLQWLRGDVNCDAEMLRQRGLIRNEHPMVSGKSRPHGEPAAEAVDPGTDIYYKGAWVLHTLRGQIGDAAFRRSMRELVYGRNDPKPGNFKPRYATTDDYVAIVNRITGKQWGWFFDGYVRQAKIPALVATQEGQRVNVTWQAANGKAFPLPIEVRVGDRVLRLPMTGGKGSFNLKPFESYTLDPHGKVLKDQPEIAVWKKDEAERAAAAAKRGN</sequence>
<keyword evidence="6" id="KW-0031">Aminopeptidase</keyword>
<evidence type="ECO:0000256" key="10">
    <source>
        <dbReference type="ARBA" id="ARBA00022833"/>
    </source>
</evidence>
<keyword evidence="11" id="KW-0482">Metalloprotease</keyword>
<dbReference type="Proteomes" id="UP000824755">
    <property type="component" value="Chromosome"/>
</dbReference>
<keyword evidence="12" id="KW-0732">Signal</keyword>
<evidence type="ECO:0000256" key="9">
    <source>
        <dbReference type="ARBA" id="ARBA00022801"/>
    </source>
</evidence>
<accession>A0ABX8WMR3</accession>
<dbReference type="InterPro" id="IPR050344">
    <property type="entry name" value="Peptidase_M1_aminopeptidases"/>
</dbReference>
<dbReference type="PANTHER" id="PTHR11533:SF174">
    <property type="entry name" value="PUROMYCIN-SENSITIVE AMINOPEPTIDASE-RELATED"/>
    <property type="match status" value="1"/>
</dbReference>
<evidence type="ECO:0000256" key="8">
    <source>
        <dbReference type="ARBA" id="ARBA00022723"/>
    </source>
</evidence>
<dbReference type="InterPro" id="IPR042097">
    <property type="entry name" value="Aminopeptidase_N-like_N_sf"/>
</dbReference>
<gene>
    <name evidence="14" type="ORF">H8L67_07340</name>
</gene>
<comment type="cofactor">
    <cofactor evidence="2">
        <name>Zn(2+)</name>
        <dbReference type="ChEBI" id="CHEBI:29105"/>
    </cofactor>
</comment>
<dbReference type="CDD" id="cd09603">
    <property type="entry name" value="M1_APN_like"/>
    <property type="match status" value="1"/>
</dbReference>
<keyword evidence="8" id="KW-0479">Metal-binding</keyword>
<dbReference type="SUPFAM" id="SSF55486">
    <property type="entry name" value="Metalloproteases ('zincins'), catalytic domain"/>
    <property type="match status" value="1"/>
</dbReference>
<evidence type="ECO:0000256" key="11">
    <source>
        <dbReference type="ARBA" id="ARBA00023049"/>
    </source>
</evidence>
<keyword evidence="10" id="KW-0862">Zinc</keyword>
<keyword evidence="9" id="KW-0378">Hydrolase</keyword>
<keyword evidence="7" id="KW-0645">Protease</keyword>
<dbReference type="PANTHER" id="PTHR11533">
    <property type="entry name" value="PROTEASE M1 ZINC METALLOPROTEASE"/>
    <property type="match status" value="1"/>
</dbReference>
<evidence type="ECO:0000256" key="1">
    <source>
        <dbReference type="ARBA" id="ARBA00000098"/>
    </source>
</evidence>
<comment type="similarity">
    <text evidence="3">Belongs to the peptidase M1 family.</text>
</comment>
<dbReference type="InterPro" id="IPR014782">
    <property type="entry name" value="Peptidase_M1_dom"/>
</dbReference>
<evidence type="ECO:0000256" key="5">
    <source>
        <dbReference type="ARBA" id="ARBA00015611"/>
    </source>
</evidence>
<dbReference type="InterPro" id="IPR027268">
    <property type="entry name" value="Peptidase_M4/M1_CTD_sf"/>
</dbReference>
<proteinExistence type="inferred from homology"/>